<evidence type="ECO:0000259" key="4">
    <source>
        <dbReference type="Pfam" id="PF14449"/>
    </source>
</evidence>
<dbReference type="Pfam" id="PF14449">
    <property type="entry name" value="PT-TG"/>
    <property type="match status" value="1"/>
</dbReference>
<feature type="domain" description="Pre-toxin TG" evidence="4">
    <location>
        <begin position="278"/>
        <end position="335"/>
    </location>
</feature>
<sequence length="452" mass="48246">MKHRLTLKLAALTTALSVLLTGGAVAAAAATGASARKPMTTCDNTPLDKRLTCLAKLGRVSIYGIPVLLIVAHGTHAATNEHRNDAFLKADIEKHINQYADLLSAKARLTSSDNLSPQAKAEIKKLENQAEKRLREITLELGHGIETAVALGRAVYYGIIAINAIADFITDPELNKALDEIIKGFDKMNSGVADVNKAFDEMNKGIAKANAGMQKANEGIAEANRGMAELNKAVPQIAKAAQKLRELPTIGKFDFSKALKDFGGGGNSPLDDAASKAMTSALLDLLPGIGDGKGIIEAITGEGTVTGKKLSTTDRLLGSVILLRWMKAGKSAIKAEELREAMKAEKASGKIDGWLSRQAYDKVPPSLKGFEQVNSKGVGYRWNDGKGNGVRIDQGNANNSQVYQQVDHVVINSGGKVIGRDGKPISGSIKDNARAAHISLDEWLKWKAWNKP</sequence>
<protein>
    <submittedName>
        <fullName evidence="5">Pre-toxin TG domain-containing protein</fullName>
    </submittedName>
</protein>
<evidence type="ECO:0000256" key="2">
    <source>
        <dbReference type="ARBA" id="ARBA00022525"/>
    </source>
</evidence>
<comment type="subcellular location">
    <subcellularLocation>
        <location evidence="1">Secreted</location>
    </subcellularLocation>
</comment>
<name>A0ABW6LMZ4_9ACTN</name>
<evidence type="ECO:0000256" key="1">
    <source>
        <dbReference type="ARBA" id="ARBA00004613"/>
    </source>
</evidence>
<evidence type="ECO:0000313" key="6">
    <source>
        <dbReference type="Proteomes" id="UP001601288"/>
    </source>
</evidence>
<feature type="signal peptide" evidence="3">
    <location>
        <begin position="1"/>
        <end position="26"/>
    </location>
</feature>
<keyword evidence="6" id="KW-1185">Reference proteome</keyword>
<keyword evidence="2" id="KW-0964">Secreted</keyword>
<evidence type="ECO:0000313" key="5">
    <source>
        <dbReference type="EMBL" id="MFE9228937.1"/>
    </source>
</evidence>
<dbReference type="InterPro" id="IPR027797">
    <property type="entry name" value="PT-TG_dom"/>
</dbReference>
<dbReference type="Proteomes" id="UP001601288">
    <property type="component" value="Unassembled WGS sequence"/>
</dbReference>
<dbReference type="EMBL" id="JBIAFP010000021">
    <property type="protein sequence ID" value="MFE9228937.1"/>
    <property type="molecule type" value="Genomic_DNA"/>
</dbReference>
<dbReference type="RefSeq" id="WP_358284853.1">
    <property type="nucleotide sequence ID" value="NZ_JBEYGJ010000021.1"/>
</dbReference>
<dbReference type="Gene3D" id="1.10.287.950">
    <property type="entry name" value="Methyl-accepting chemotaxis protein"/>
    <property type="match status" value="1"/>
</dbReference>
<reference evidence="5 6" key="1">
    <citation type="submission" date="2024-10" db="EMBL/GenBank/DDBJ databases">
        <title>The Natural Products Discovery Center: Release of the First 8490 Sequenced Strains for Exploring Actinobacteria Biosynthetic Diversity.</title>
        <authorList>
            <person name="Kalkreuter E."/>
            <person name="Kautsar S.A."/>
            <person name="Yang D."/>
            <person name="Bader C.D."/>
            <person name="Teijaro C.N."/>
            <person name="Fluegel L."/>
            <person name="Davis C.M."/>
            <person name="Simpson J.R."/>
            <person name="Lauterbach L."/>
            <person name="Steele A.D."/>
            <person name="Gui C."/>
            <person name="Meng S."/>
            <person name="Li G."/>
            <person name="Viehrig K."/>
            <person name="Ye F."/>
            <person name="Su P."/>
            <person name="Kiefer A.F."/>
            <person name="Nichols A."/>
            <person name="Cepeda A.J."/>
            <person name="Yan W."/>
            <person name="Fan B."/>
            <person name="Jiang Y."/>
            <person name="Adhikari A."/>
            <person name="Zheng C.-J."/>
            <person name="Schuster L."/>
            <person name="Cowan T.M."/>
            <person name="Smanski M.J."/>
            <person name="Chevrette M.G."/>
            <person name="De Carvalho L.P.S."/>
            <person name="Shen B."/>
        </authorList>
    </citation>
    <scope>NUCLEOTIDE SEQUENCE [LARGE SCALE GENOMIC DNA]</scope>
    <source>
        <strain evidence="5 6">NPDC007066</strain>
    </source>
</reference>
<keyword evidence="3" id="KW-0732">Signal</keyword>
<comment type="caution">
    <text evidence="5">The sequence shown here is derived from an EMBL/GenBank/DDBJ whole genome shotgun (WGS) entry which is preliminary data.</text>
</comment>
<evidence type="ECO:0000256" key="3">
    <source>
        <dbReference type="SAM" id="SignalP"/>
    </source>
</evidence>
<feature type="chain" id="PRO_5047384667" evidence="3">
    <location>
        <begin position="27"/>
        <end position="452"/>
    </location>
</feature>
<proteinExistence type="predicted"/>
<gene>
    <name evidence="5" type="ORF">ACFYM3_30885</name>
</gene>
<organism evidence="5 6">
    <name type="scientific">Streptomyces massasporeus</name>
    <dbReference type="NCBI Taxonomy" id="67324"/>
    <lineage>
        <taxon>Bacteria</taxon>
        <taxon>Bacillati</taxon>
        <taxon>Actinomycetota</taxon>
        <taxon>Actinomycetes</taxon>
        <taxon>Kitasatosporales</taxon>
        <taxon>Streptomycetaceae</taxon>
        <taxon>Streptomyces</taxon>
    </lineage>
</organism>
<accession>A0ABW6LMZ4</accession>